<evidence type="ECO:0000259" key="3">
    <source>
        <dbReference type="SMART" id="SM00363"/>
    </source>
</evidence>
<dbReference type="Pfam" id="PF01479">
    <property type="entry name" value="S4"/>
    <property type="match status" value="1"/>
</dbReference>
<dbReference type="EMBL" id="BMGI01000004">
    <property type="protein sequence ID" value="GGD40511.1"/>
    <property type="molecule type" value="Genomic_DNA"/>
</dbReference>
<dbReference type="SMART" id="SM00363">
    <property type="entry name" value="S4"/>
    <property type="match status" value="1"/>
</dbReference>
<dbReference type="Proteomes" id="UP000617355">
    <property type="component" value="Unassembled WGS sequence"/>
</dbReference>
<gene>
    <name evidence="4" type="ORF">GCM10011358_25510</name>
</gene>
<keyword evidence="5" id="KW-1185">Reference proteome</keyword>
<dbReference type="CDD" id="cd00165">
    <property type="entry name" value="S4"/>
    <property type="match status" value="1"/>
</dbReference>
<feature type="domain" description="RNA-binding S4" evidence="3">
    <location>
        <begin position="13"/>
        <end position="76"/>
    </location>
</feature>
<evidence type="ECO:0000313" key="5">
    <source>
        <dbReference type="Proteomes" id="UP000617355"/>
    </source>
</evidence>
<feature type="compositionally biased region" description="Basic and acidic residues" evidence="2">
    <location>
        <begin position="106"/>
        <end position="129"/>
    </location>
</feature>
<protein>
    <recommendedName>
        <fullName evidence="3">RNA-binding S4 domain-containing protein</fullName>
    </recommendedName>
</protein>
<name>A0ABQ1QRZ7_9RHOB</name>
<evidence type="ECO:0000256" key="1">
    <source>
        <dbReference type="PROSITE-ProRule" id="PRU00182"/>
    </source>
</evidence>
<keyword evidence="1" id="KW-0694">RNA-binding</keyword>
<dbReference type="InterPro" id="IPR002942">
    <property type="entry name" value="S4_RNA-bd"/>
</dbReference>
<feature type="region of interest" description="Disordered" evidence="2">
    <location>
        <begin position="82"/>
        <end position="129"/>
    </location>
</feature>
<comment type="caution">
    <text evidence="4">The sequence shown here is derived from an EMBL/GenBank/DDBJ whole genome shotgun (WGS) entry which is preliminary data.</text>
</comment>
<organism evidence="4 5">
    <name type="scientific">Sinisalibacter lacisalsi</name>
    <dbReference type="NCBI Taxonomy" id="1526570"/>
    <lineage>
        <taxon>Bacteria</taxon>
        <taxon>Pseudomonadati</taxon>
        <taxon>Pseudomonadota</taxon>
        <taxon>Alphaproteobacteria</taxon>
        <taxon>Rhodobacterales</taxon>
        <taxon>Roseobacteraceae</taxon>
        <taxon>Sinisalibacter</taxon>
    </lineage>
</organism>
<accession>A0ABQ1QRZ7</accession>
<evidence type="ECO:0000256" key="2">
    <source>
        <dbReference type="SAM" id="MobiDB-lite"/>
    </source>
</evidence>
<sequence>MSAPVQDQPRPTMRADKWLWHARFFKTRGLAAKIVTGGHLRVNTVKVHKPAQPVGPGDVLTFPQGRQVRVVKVLALSERRGPAPEARALYDDQTPAADPAPAAPRFEGRGRPSGKDRRNARLYERGQLD</sequence>
<evidence type="ECO:0000313" key="4">
    <source>
        <dbReference type="EMBL" id="GGD40511.1"/>
    </source>
</evidence>
<dbReference type="InterPro" id="IPR036986">
    <property type="entry name" value="S4_RNA-bd_sf"/>
</dbReference>
<dbReference type="SUPFAM" id="SSF55174">
    <property type="entry name" value="Alpha-L RNA-binding motif"/>
    <property type="match status" value="1"/>
</dbReference>
<dbReference type="Gene3D" id="3.10.290.10">
    <property type="entry name" value="RNA-binding S4 domain"/>
    <property type="match status" value="1"/>
</dbReference>
<feature type="compositionally biased region" description="Low complexity" evidence="2">
    <location>
        <begin position="95"/>
        <end position="104"/>
    </location>
</feature>
<reference evidence="5" key="1">
    <citation type="journal article" date="2019" name="Int. J. Syst. Evol. Microbiol.">
        <title>The Global Catalogue of Microorganisms (GCM) 10K type strain sequencing project: providing services to taxonomists for standard genome sequencing and annotation.</title>
        <authorList>
            <consortium name="The Broad Institute Genomics Platform"/>
            <consortium name="The Broad Institute Genome Sequencing Center for Infectious Disease"/>
            <person name="Wu L."/>
            <person name="Ma J."/>
        </authorList>
    </citation>
    <scope>NUCLEOTIDE SEQUENCE [LARGE SCALE GENOMIC DNA]</scope>
    <source>
        <strain evidence="5">CGMCC 1.12922</strain>
    </source>
</reference>
<dbReference type="PROSITE" id="PS50889">
    <property type="entry name" value="S4"/>
    <property type="match status" value="1"/>
</dbReference>
<proteinExistence type="predicted"/>